<keyword evidence="2" id="KW-1185">Reference proteome</keyword>
<name>A0AAD7TZA1_9APHY</name>
<comment type="caution">
    <text evidence="1">The sequence shown here is derived from an EMBL/GenBank/DDBJ whole genome shotgun (WGS) entry which is preliminary data.</text>
</comment>
<sequence length="501" mass="55603">MTTEPENNRAHHVWAIAEVVREIMKQNASDPETLAHCACASRALSDPALEVLWESQHGLERVLGLLPSSFRKLPTGQEDFPGNSHQSFVLCDAIKGREWARMLRYARLVRCFLSSRERVDGLATVALYEKLSGQPLFPSLKQLTWRSSAEGSAMLPLLFSPMLSHVSLDLLNDEERFDHQVTATPVAVDYAYGTALAALYSRAPNVKNIGLCTSGFHCSVDRITKFHRLNSLKLGPIRDPVPALELCGSLPHLTHLTLEIAKRTAADPPFPQMPESSLVPLKQLVLSGPPGAVVQFLEAVKAPSLYLLDVKFEVAADTWKHCLKIIPARFGASLRRITVGVEDGIHDEEAYIFHDWFSPLYAMRDLRRVHIDSLFDTSFKIVAQDLEDIASAWPKLRSLSLPHSIEDDVSSAFPITALQPLASKCPHLRNLVLPLPHHAPLKGPTAPPVSAQQTCLEEICIPSGQWPENMREGCLAYLKSLFPRAETVLLDEEFGDMGDGW</sequence>
<proteinExistence type="predicted"/>
<dbReference type="Gene3D" id="3.80.10.10">
    <property type="entry name" value="Ribonuclease Inhibitor"/>
    <property type="match status" value="1"/>
</dbReference>
<reference evidence="1" key="1">
    <citation type="submission" date="2022-11" db="EMBL/GenBank/DDBJ databases">
        <title>Genome Sequence of Cubamyces cubensis.</title>
        <authorList>
            <person name="Buettner E."/>
        </authorList>
    </citation>
    <scope>NUCLEOTIDE SEQUENCE</scope>
    <source>
        <strain evidence="1">MPL-01</strain>
    </source>
</reference>
<dbReference type="AlphaFoldDB" id="A0AAD7TZA1"/>
<evidence type="ECO:0000313" key="1">
    <source>
        <dbReference type="EMBL" id="KAJ8487953.1"/>
    </source>
</evidence>
<dbReference type="EMBL" id="JAPEVG010000070">
    <property type="protein sequence ID" value="KAJ8487953.1"/>
    <property type="molecule type" value="Genomic_DNA"/>
</dbReference>
<dbReference type="Proteomes" id="UP001215151">
    <property type="component" value="Unassembled WGS sequence"/>
</dbReference>
<accession>A0AAD7TZA1</accession>
<evidence type="ECO:0000313" key="2">
    <source>
        <dbReference type="Proteomes" id="UP001215151"/>
    </source>
</evidence>
<protein>
    <submittedName>
        <fullName evidence="1">Uncharacterized protein</fullName>
    </submittedName>
</protein>
<organism evidence="1 2">
    <name type="scientific">Trametes cubensis</name>
    <dbReference type="NCBI Taxonomy" id="1111947"/>
    <lineage>
        <taxon>Eukaryota</taxon>
        <taxon>Fungi</taxon>
        <taxon>Dikarya</taxon>
        <taxon>Basidiomycota</taxon>
        <taxon>Agaricomycotina</taxon>
        <taxon>Agaricomycetes</taxon>
        <taxon>Polyporales</taxon>
        <taxon>Polyporaceae</taxon>
        <taxon>Trametes</taxon>
    </lineage>
</organism>
<gene>
    <name evidence="1" type="ORF">ONZ51_g3869</name>
</gene>
<dbReference type="InterPro" id="IPR032675">
    <property type="entry name" value="LRR_dom_sf"/>
</dbReference>